<feature type="transmembrane region" description="Helical" evidence="2">
    <location>
        <begin position="659"/>
        <end position="678"/>
    </location>
</feature>
<dbReference type="GO" id="GO:0043041">
    <property type="term" value="P:amino acid activation for nonribosomal peptide biosynthetic process"/>
    <property type="evidence" value="ECO:0007669"/>
    <property type="project" value="TreeGrafter"/>
</dbReference>
<dbReference type="InterPro" id="IPR045851">
    <property type="entry name" value="AMP-bd_C_sf"/>
</dbReference>
<proteinExistence type="predicted"/>
<dbReference type="Gene3D" id="3.30.300.30">
    <property type="match status" value="1"/>
</dbReference>
<dbReference type="PANTHER" id="PTHR45527">
    <property type="entry name" value="NONRIBOSOMAL PEPTIDE SYNTHETASE"/>
    <property type="match status" value="1"/>
</dbReference>
<dbReference type="OrthoDB" id="4320398at2"/>
<keyword evidence="2" id="KW-1133">Transmembrane helix</keyword>
<feature type="domain" description="AMP-dependent synthetase/ligase" evidence="3">
    <location>
        <begin position="25"/>
        <end position="375"/>
    </location>
</feature>
<keyword evidence="6" id="KW-1185">Reference proteome</keyword>
<feature type="transmembrane region" description="Helical" evidence="2">
    <location>
        <begin position="620"/>
        <end position="639"/>
    </location>
</feature>
<comment type="caution">
    <text evidence="5">The sequence shown here is derived from an EMBL/GenBank/DDBJ whole genome shotgun (WGS) entry which is preliminary data.</text>
</comment>
<accession>A0A919LIH1</accession>
<keyword evidence="2" id="KW-0812">Transmembrane</keyword>
<dbReference type="SUPFAM" id="SSF56801">
    <property type="entry name" value="Acetyl-CoA synthetase-like"/>
    <property type="match status" value="1"/>
</dbReference>
<evidence type="ECO:0000256" key="1">
    <source>
        <dbReference type="SAM" id="MobiDB-lite"/>
    </source>
</evidence>
<dbReference type="Pfam" id="PF13193">
    <property type="entry name" value="AMP-binding_C"/>
    <property type="match status" value="1"/>
</dbReference>
<dbReference type="EMBL" id="BNEE01000006">
    <property type="protein sequence ID" value="GHI85474.1"/>
    <property type="molecule type" value="Genomic_DNA"/>
</dbReference>
<evidence type="ECO:0000256" key="2">
    <source>
        <dbReference type="SAM" id="Phobius"/>
    </source>
</evidence>
<dbReference type="PANTHER" id="PTHR45527:SF1">
    <property type="entry name" value="FATTY ACID SYNTHASE"/>
    <property type="match status" value="1"/>
</dbReference>
<protein>
    <submittedName>
        <fullName evidence="5">Uncharacterized protein</fullName>
    </submittedName>
</protein>
<dbReference type="Gene3D" id="3.40.50.12780">
    <property type="entry name" value="N-terminal domain of ligase-like"/>
    <property type="match status" value="1"/>
</dbReference>
<name>A0A919LIH1_9ACTN</name>
<evidence type="ECO:0000259" key="3">
    <source>
        <dbReference type="Pfam" id="PF00501"/>
    </source>
</evidence>
<feature type="transmembrane region" description="Helical" evidence="2">
    <location>
        <begin position="585"/>
        <end position="608"/>
    </location>
</feature>
<feature type="region of interest" description="Disordered" evidence="1">
    <location>
        <begin position="504"/>
        <end position="535"/>
    </location>
</feature>
<gene>
    <name evidence="5" type="ORF">Sxan_28380</name>
</gene>
<dbReference type="GO" id="GO:0031177">
    <property type="term" value="F:phosphopantetheine binding"/>
    <property type="evidence" value="ECO:0007669"/>
    <property type="project" value="TreeGrafter"/>
</dbReference>
<dbReference type="InterPro" id="IPR025110">
    <property type="entry name" value="AMP-bd_C"/>
</dbReference>
<dbReference type="Pfam" id="PF00501">
    <property type="entry name" value="AMP-binding"/>
    <property type="match status" value="1"/>
</dbReference>
<dbReference type="Proteomes" id="UP000600026">
    <property type="component" value="Unassembled WGS sequence"/>
</dbReference>
<dbReference type="GO" id="GO:0009239">
    <property type="term" value="P:enterobactin biosynthetic process"/>
    <property type="evidence" value="ECO:0007669"/>
    <property type="project" value="TreeGrafter"/>
</dbReference>
<dbReference type="InterPro" id="IPR042099">
    <property type="entry name" value="ANL_N_sf"/>
</dbReference>
<evidence type="ECO:0000259" key="4">
    <source>
        <dbReference type="Pfam" id="PF13193"/>
    </source>
</evidence>
<feature type="domain" description="AMP-binding enzyme C-terminal" evidence="4">
    <location>
        <begin position="424"/>
        <end position="505"/>
    </location>
</feature>
<dbReference type="GO" id="GO:0005829">
    <property type="term" value="C:cytosol"/>
    <property type="evidence" value="ECO:0007669"/>
    <property type="project" value="TreeGrafter"/>
</dbReference>
<dbReference type="GO" id="GO:0047527">
    <property type="term" value="F:2,3-dihydroxybenzoate-serine ligase activity"/>
    <property type="evidence" value="ECO:0007669"/>
    <property type="project" value="TreeGrafter"/>
</dbReference>
<evidence type="ECO:0000313" key="6">
    <source>
        <dbReference type="Proteomes" id="UP000600026"/>
    </source>
</evidence>
<evidence type="ECO:0000313" key="5">
    <source>
        <dbReference type="EMBL" id="GHI85474.1"/>
    </source>
</evidence>
<dbReference type="RefSeq" id="WP_037893267.1">
    <property type="nucleotide sequence ID" value="NZ_BNEE01000006.1"/>
</dbReference>
<dbReference type="InterPro" id="IPR000873">
    <property type="entry name" value="AMP-dep_synth/lig_dom"/>
</dbReference>
<keyword evidence="2" id="KW-0472">Membrane</keyword>
<reference evidence="5" key="1">
    <citation type="submission" date="2020-09" db="EMBL/GenBank/DDBJ databases">
        <title>Whole genome shotgun sequence of Streptomyces xanthophaeus NBRC 12829.</title>
        <authorList>
            <person name="Komaki H."/>
            <person name="Tamura T."/>
        </authorList>
    </citation>
    <scope>NUCLEOTIDE SEQUENCE</scope>
    <source>
        <strain evidence="5">NBRC 12829</strain>
    </source>
</reference>
<sequence>MTQGSESTRSDRPSPDGADTVLHRFERWARDTPAARAVITGEDILTYGQLNARANQLAHHLLDAGLPCGALVAVGTARQSELLVAVLAALKAGAAYTVLDVDSPRAAQQLLSAVEPFALLTHAAHQARLDDGSGRLVIRLGAEAAATAARPTGPPPRTAPPGGAAGRTAAVLCAGGAAPRAVPVSHARLLAAHDSWAEVARLTPQDRHLVTVGTAVTAFAAGWTRALCSGGALVVPERAPWRPEDIREAVETGQVTVVHTDPAGAARLLLRDPRPRAAGGQPGVPAARREAAPQLRGPLRLVTVTGDRLFLDEQAALAGRLRTGARLLNVYGLTETAGTGASFELPQLSGPVDDPERTALLGTPFPGCRITLHGGEIRLTPPDGGDAIPTGDLARLRDDGLLEFGGRIRDRITVDGRTFDPHALESVLRGHEGIGSAMVEAVPGFQDVPRLVAYVAPPAADPSWPPGTGLPDIDEVRAHLARTAPDEERPRAVVRLRALPRNRAGQEDRAGLPRPPQTVLGPAGKQARGGGKYGAAGAGTGARDVEVFDTIGVGCGAVVLGLLARLLTDVIWPGSTDLSGVPNPWAFLFGLLYLFECVAFGLGVLFLFSGRSRMLGRGAGRRLTTAAHLAVVYLLVSWWPQDNLYRLAAKQDWPRQAALVYTFNVPLMVAAAVLAFYVSRKRTSAFDFDD</sequence>
<dbReference type="AlphaFoldDB" id="A0A919LIH1"/>
<organism evidence="5 6">
    <name type="scientific">Streptomyces xanthophaeus</name>
    <dbReference type="NCBI Taxonomy" id="67385"/>
    <lineage>
        <taxon>Bacteria</taxon>
        <taxon>Bacillati</taxon>
        <taxon>Actinomycetota</taxon>
        <taxon>Actinomycetes</taxon>
        <taxon>Kitasatosporales</taxon>
        <taxon>Streptomycetaceae</taxon>
        <taxon>Streptomyces</taxon>
    </lineage>
</organism>
<dbReference type="GO" id="GO:0009366">
    <property type="term" value="C:enterobactin synthetase complex"/>
    <property type="evidence" value="ECO:0007669"/>
    <property type="project" value="TreeGrafter"/>
</dbReference>